<feature type="domain" description="Ubiquinol-cytochrome c chaperone" evidence="3">
    <location>
        <begin position="34"/>
        <end position="165"/>
    </location>
</feature>
<evidence type="ECO:0000259" key="3">
    <source>
        <dbReference type="Pfam" id="PF03981"/>
    </source>
</evidence>
<dbReference type="PANTHER" id="PTHR12184:SF1">
    <property type="entry name" value="UBIQUINOL-CYTOCHROME-C REDUCTASE COMPLEX ASSEMBLY FACTOR 1"/>
    <property type="match status" value="1"/>
</dbReference>
<protein>
    <submittedName>
        <fullName evidence="4">Ubiquinol-cytochrome C chaperone family protein</fullName>
    </submittedName>
</protein>
<comment type="similarity">
    <text evidence="2">Belongs to the UPF0174 family.</text>
</comment>
<comment type="caution">
    <text evidence="4">The sequence shown here is derived from an EMBL/GenBank/DDBJ whole genome shotgun (WGS) entry which is preliminary data.</text>
</comment>
<evidence type="ECO:0000256" key="2">
    <source>
        <dbReference type="ARBA" id="ARBA00006436"/>
    </source>
</evidence>
<reference evidence="4 5" key="1">
    <citation type="submission" date="2024-09" db="EMBL/GenBank/DDBJ databases">
        <authorList>
            <person name="Sun Q."/>
            <person name="Mori K."/>
        </authorList>
    </citation>
    <scope>NUCLEOTIDE SEQUENCE [LARGE SCALE GENOMIC DNA]</scope>
    <source>
        <strain evidence="4 5">NCAIM B.02621</strain>
    </source>
</reference>
<proteinExistence type="inferred from homology"/>
<comment type="similarity">
    <text evidence="1">Belongs to the CBP3 family.</text>
</comment>
<accession>A0ABV6QYX3</accession>
<dbReference type="Proteomes" id="UP001589906">
    <property type="component" value="Unassembled WGS sequence"/>
</dbReference>
<evidence type="ECO:0000256" key="1">
    <source>
        <dbReference type="ARBA" id="ARBA00006407"/>
    </source>
</evidence>
<dbReference type="EMBL" id="JBHLSW010000003">
    <property type="protein sequence ID" value="MFC0632575.1"/>
    <property type="molecule type" value="Genomic_DNA"/>
</dbReference>
<dbReference type="Pfam" id="PF03981">
    <property type="entry name" value="Ubiq_cyt_C_chap"/>
    <property type="match status" value="1"/>
</dbReference>
<keyword evidence="5" id="KW-1185">Reference proteome</keyword>
<evidence type="ECO:0000313" key="5">
    <source>
        <dbReference type="Proteomes" id="UP001589906"/>
    </source>
</evidence>
<dbReference type="RefSeq" id="WP_376833653.1">
    <property type="nucleotide sequence ID" value="NZ_JBHLSW010000003.1"/>
</dbReference>
<sequence length="175" mass="19453">MLKRLLKLPFRRPSGEVLYARAVAQARRPEFYADLGVPDRIDARFELYTLHVLLLVLRLREEGQAGADAAQDLFDTYVSALDHALRELGVGDLSIAKKMRKLGESLYGRMTAYEAPLKSDDIDGLAEALGRNLFEDAASPAARGLADYAVRSRASLAARPAEDLKNQPRWAEILQ</sequence>
<evidence type="ECO:0000313" key="4">
    <source>
        <dbReference type="EMBL" id="MFC0632575.1"/>
    </source>
</evidence>
<dbReference type="PIRSF" id="PIRSF032079">
    <property type="entry name" value="UCP032079"/>
    <property type="match status" value="1"/>
</dbReference>
<dbReference type="InterPro" id="IPR021150">
    <property type="entry name" value="Ubiq_cyt_c_chap"/>
</dbReference>
<dbReference type="PANTHER" id="PTHR12184">
    <property type="entry name" value="UBIQUINOL-CYTOCHROME C REDUCTASE COMPLEX ASSEMBLY FACTOR 1 FAMILY MEMBER"/>
    <property type="match status" value="1"/>
</dbReference>
<dbReference type="InterPro" id="IPR007129">
    <property type="entry name" value="Ubiqinol_cyt_c_chaperone_CPB3"/>
</dbReference>
<name>A0ABV6QYX3_9CAUL</name>
<dbReference type="InterPro" id="IPR014569">
    <property type="entry name" value="Ubq_cyt-c_CBP3-rel"/>
</dbReference>
<organism evidence="4 5">
    <name type="scientific">Brevundimonas balnearis</name>
    <dbReference type="NCBI Taxonomy" id="1572858"/>
    <lineage>
        <taxon>Bacteria</taxon>
        <taxon>Pseudomonadati</taxon>
        <taxon>Pseudomonadota</taxon>
        <taxon>Alphaproteobacteria</taxon>
        <taxon>Caulobacterales</taxon>
        <taxon>Caulobacteraceae</taxon>
        <taxon>Brevundimonas</taxon>
    </lineage>
</organism>
<gene>
    <name evidence="4" type="ORF">ACFFGE_01595</name>
</gene>